<feature type="region of interest" description="Disordered" evidence="1">
    <location>
        <begin position="1"/>
        <end position="30"/>
    </location>
</feature>
<protein>
    <submittedName>
        <fullName evidence="3">Helix-turn-helix domain-containing protein</fullName>
    </submittedName>
</protein>
<sequence>MSTAMKKPREQAGASSKINAGTVDPSTQSGRLLQALRRQPLSSYEITLRLHIAHPASPIRDLRKRGHDIRTEHHPHPTRPNERIKRYRLIETE</sequence>
<dbReference type="InterPro" id="IPR055245">
    <property type="entry name" value="HTH_proteobacteria"/>
</dbReference>
<evidence type="ECO:0000313" key="3">
    <source>
        <dbReference type="EMBL" id="MCL7939156.1"/>
    </source>
</evidence>
<evidence type="ECO:0000256" key="1">
    <source>
        <dbReference type="SAM" id="MobiDB-lite"/>
    </source>
</evidence>
<comment type="caution">
    <text evidence="3">The sequence shown here is derived from an EMBL/GenBank/DDBJ whole genome shotgun (WGS) entry which is preliminary data.</text>
</comment>
<dbReference type="Pfam" id="PF14090">
    <property type="entry name" value="HTH_39"/>
    <property type="match status" value="1"/>
</dbReference>
<reference evidence="3" key="1">
    <citation type="submission" date="2022-05" db="EMBL/GenBank/DDBJ databases">
        <title>Halomonas geminus sp. nov. and Halomonas llamarensis sp. nov. isolated from high-altitude salars of the Atacama Desert.</title>
        <authorList>
            <person name="Hintersatz C."/>
            <person name="Rojas L.A."/>
            <person name="Wei T.-S."/>
            <person name="Kutschke S."/>
            <person name="Lehmann F."/>
            <person name="Jain R."/>
            <person name="Pollmann K."/>
        </authorList>
    </citation>
    <scope>NUCLEOTIDE SEQUENCE</scope>
    <source>
        <strain evidence="3">ATCH28</strain>
    </source>
</reference>
<evidence type="ECO:0000259" key="2">
    <source>
        <dbReference type="Pfam" id="PF14090"/>
    </source>
</evidence>
<name>A0ABT0SXZ4_9GAMM</name>
<dbReference type="RefSeq" id="WP_250059166.1">
    <property type="nucleotide sequence ID" value="NZ_JAMJPK010000001.1"/>
</dbReference>
<accession>A0ABT0SXZ4</accession>
<keyword evidence="4" id="KW-1185">Reference proteome</keyword>
<evidence type="ECO:0000313" key="4">
    <source>
        <dbReference type="Proteomes" id="UP001165369"/>
    </source>
</evidence>
<feature type="domain" description="Winged helix-turn-helix" evidence="2">
    <location>
        <begin position="27"/>
        <end position="90"/>
    </location>
</feature>
<feature type="compositionally biased region" description="Polar residues" evidence="1">
    <location>
        <begin position="13"/>
        <end position="30"/>
    </location>
</feature>
<proteinExistence type="predicted"/>
<organism evidence="3 4">
    <name type="scientific">Halomonas gemina</name>
    <dbReference type="NCBI Taxonomy" id="2945105"/>
    <lineage>
        <taxon>Bacteria</taxon>
        <taxon>Pseudomonadati</taxon>
        <taxon>Pseudomonadota</taxon>
        <taxon>Gammaproteobacteria</taxon>
        <taxon>Oceanospirillales</taxon>
        <taxon>Halomonadaceae</taxon>
        <taxon>Halomonas</taxon>
    </lineage>
</organism>
<dbReference type="Proteomes" id="UP001165369">
    <property type="component" value="Unassembled WGS sequence"/>
</dbReference>
<dbReference type="EMBL" id="JAMJPK010000001">
    <property type="protein sequence ID" value="MCL7939156.1"/>
    <property type="molecule type" value="Genomic_DNA"/>
</dbReference>
<gene>
    <name evidence="3" type="ORF">M8009_02395</name>
</gene>